<dbReference type="CDD" id="cd04301">
    <property type="entry name" value="NAT_SF"/>
    <property type="match status" value="1"/>
</dbReference>
<evidence type="ECO:0000259" key="2">
    <source>
        <dbReference type="PROSITE" id="PS51186"/>
    </source>
</evidence>
<evidence type="ECO:0000313" key="4">
    <source>
        <dbReference type="Proteomes" id="UP000323046"/>
    </source>
</evidence>
<reference evidence="3 4" key="1">
    <citation type="submission" date="2018-05" db="EMBL/GenBank/DDBJ databases">
        <title>Streptomyces venezuelae.</title>
        <authorList>
            <person name="Kim W."/>
            <person name="Lee N."/>
            <person name="Cho B.-K."/>
        </authorList>
    </citation>
    <scope>NUCLEOTIDE SEQUENCE [LARGE SCALE GENOMIC DNA]</scope>
    <source>
        <strain evidence="3 4">ATCC 14583</strain>
    </source>
</reference>
<keyword evidence="3" id="KW-0808">Transferase</keyword>
<organism evidence="3 4">
    <name type="scientific">Streptomyces venezuelae</name>
    <dbReference type="NCBI Taxonomy" id="54571"/>
    <lineage>
        <taxon>Bacteria</taxon>
        <taxon>Bacillati</taxon>
        <taxon>Actinomycetota</taxon>
        <taxon>Actinomycetes</taxon>
        <taxon>Kitasatosporales</taxon>
        <taxon>Streptomycetaceae</taxon>
        <taxon>Streptomyces</taxon>
    </lineage>
</organism>
<name>A0A5P2BGR8_STRVZ</name>
<feature type="region of interest" description="Disordered" evidence="1">
    <location>
        <begin position="15"/>
        <end position="37"/>
    </location>
</feature>
<dbReference type="Proteomes" id="UP000323046">
    <property type="component" value="Chromosome"/>
</dbReference>
<proteinExistence type="predicted"/>
<sequence length="218" mass="23920">MLRFCGGRPCPRHGADQFGITSRPSGHAQIGVRTPPRPAYRRDVNTLRRAHTSDLTAAELRDARALMDVAFDDDFSDHDWEHGLGGVHALIHDESGALLAHGAVVQRRVLHDGRSLRIGYVEAVAVRPDRQRRGLGGQIMGALEQVIDAAYELGALSASDDGARLYLSRGWQEWKGAVGTLGPTGVIHMPDEEPPLLWGADLDPTHELLIDWRDGDVY</sequence>
<dbReference type="OrthoDB" id="70281at2"/>
<accession>A0A5P2BGR8</accession>
<dbReference type="InterPro" id="IPR000182">
    <property type="entry name" value="GNAT_dom"/>
</dbReference>
<dbReference type="PROSITE" id="PS51186">
    <property type="entry name" value="GNAT"/>
    <property type="match status" value="1"/>
</dbReference>
<dbReference type="InterPro" id="IPR016181">
    <property type="entry name" value="Acyl_CoA_acyltransferase"/>
</dbReference>
<dbReference type="Gene3D" id="3.40.630.30">
    <property type="match status" value="1"/>
</dbReference>
<dbReference type="GO" id="GO:0016747">
    <property type="term" value="F:acyltransferase activity, transferring groups other than amino-acyl groups"/>
    <property type="evidence" value="ECO:0007669"/>
    <property type="project" value="InterPro"/>
</dbReference>
<feature type="domain" description="N-acetyltransferase" evidence="2">
    <location>
        <begin position="50"/>
        <end position="194"/>
    </location>
</feature>
<keyword evidence="4" id="KW-1185">Reference proteome</keyword>
<evidence type="ECO:0000313" key="3">
    <source>
        <dbReference type="EMBL" id="QES29653.1"/>
    </source>
</evidence>
<dbReference type="AlphaFoldDB" id="A0A5P2BGR8"/>
<gene>
    <name evidence="3" type="ORF">DEJ47_27300</name>
</gene>
<dbReference type="SUPFAM" id="SSF55729">
    <property type="entry name" value="Acyl-CoA N-acyltransferases (Nat)"/>
    <property type="match status" value="1"/>
</dbReference>
<protein>
    <submittedName>
        <fullName evidence="3">Aminoglycoside 2'-N-acetyltransferase</fullName>
    </submittedName>
</protein>
<evidence type="ECO:0000256" key="1">
    <source>
        <dbReference type="SAM" id="MobiDB-lite"/>
    </source>
</evidence>
<dbReference type="EMBL" id="CP029193">
    <property type="protein sequence ID" value="QES29653.1"/>
    <property type="molecule type" value="Genomic_DNA"/>
</dbReference>
<dbReference type="Pfam" id="PF13527">
    <property type="entry name" value="Acetyltransf_9"/>
    <property type="match status" value="1"/>
</dbReference>